<reference evidence="2" key="1">
    <citation type="submission" date="2023-06" db="EMBL/GenBank/DDBJ databases">
        <title>Uncultivated large filamentous bacteria from sulfidic sediments reveal new species and different genomic features in energy metabolism and defense.</title>
        <authorList>
            <person name="Fonseca A."/>
        </authorList>
    </citation>
    <scope>NUCLEOTIDE SEQUENCE</scope>
    <source>
        <strain evidence="2">HSG4</strain>
    </source>
</reference>
<name>A0ABT7VVF5_9GAMM</name>
<dbReference type="GO" id="GO:0016787">
    <property type="term" value="F:hydrolase activity"/>
    <property type="evidence" value="ECO:0007669"/>
    <property type="project" value="UniProtKB-KW"/>
</dbReference>
<dbReference type="EMBL" id="JAUCGM010000700">
    <property type="protein sequence ID" value="MDM8563538.1"/>
    <property type="molecule type" value="Genomic_DNA"/>
</dbReference>
<dbReference type="PANTHER" id="PTHR33988">
    <property type="entry name" value="ENDORIBONUCLEASE MAZF-RELATED"/>
    <property type="match status" value="1"/>
</dbReference>
<dbReference type="Gene3D" id="2.30.30.110">
    <property type="match status" value="1"/>
</dbReference>
<keyword evidence="1" id="KW-0540">Nuclease</keyword>
<proteinExistence type="inferred from homology"/>
<dbReference type="PIRSF" id="PIRSF033490">
    <property type="entry name" value="MazF"/>
    <property type="match status" value="1"/>
</dbReference>
<dbReference type="EC" id="3.1.-.-" evidence="1"/>
<dbReference type="Pfam" id="PF02452">
    <property type="entry name" value="PemK_toxin"/>
    <property type="match status" value="1"/>
</dbReference>
<keyword evidence="1 2" id="KW-0378">Hydrolase</keyword>
<gene>
    <name evidence="2" type="ORF">QUF54_09310</name>
</gene>
<dbReference type="InterPro" id="IPR011067">
    <property type="entry name" value="Plasmid_toxin/cell-grow_inhib"/>
</dbReference>
<keyword evidence="3" id="KW-1185">Reference proteome</keyword>
<dbReference type="SUPFAM" id="SSF50118">
    <property type="entry name" value="Cell growth inhibitor/plasmid maintenance toxic component"/>
    <property type="match status" value="1"/>
</dbReference>
<organism evidence="2 3">
    <name type="scientific">Candidatus Marithioploca araucensis</name>
    <dbReference type="NCBI Taxonomy" id="70273"/>
    <lineage>
        <taxon>Bacteria</taxon>
        <taxon>Pseudomonadati</taxon>
        <taxon>Pseudomonadota</taxon>
        <taxon>Gammaproteobacteria</taxon>
        <taxon>Thiotrichales</taxon>
        <taxon>Thiotrichaceae</taxon>
        <taxon>Candidatus Marithioploca</taxon>
    </lineage>
</organism>
<comment type="function">
    <text evidence="1">Toxic component of a type II toxin-antitoxin (TA) system.</text>
</comment>
<keyword evidence="1" id="KW-0255">Endonuclease</keyword>
<dbReference type="Proteomes" id="UP001171945">
    <property type="component" value="Unassembled WGS sequence"/>
</dbReference>
<evidence type="ECO:0000256" key="1">
    <source>
        <dbReference type="PIRNR" id="PIRNR033490"/>
    </source>
</evidence>
<comment type="similarity">
    <text evidence="1">Belongs to the PemK/MazF family.</text>
</comment>
<evidence type="ECO:0000313" key="2">
    <source>
        <dbReference type="EMBL" id="MDM8563538.1"/>
    </source>
</evidence>
<accession>A0ABT7VVF5</accession>
<dbReference type="InterPro" id="IPR003477">
    <property type="entry name" value="PemK-like"/>
</dbReference>
<comment type="caution">
    <text evidence="2">The sequence shown here is derived from an EMBL/GenBank/DDBJ whole genome shotgun (WGS) entry which is preliminary data.</text>
</comment>
<evidence type="ECO:0000313" key="3">
    <source>
        <dbReference type="Proteomes" id="UP001171945"/>
    </source>
</evidence>
<sequence>MVGGKKMIYQWHIFLASLDPGKGSEQGGKRPVLVISRERINQLLPVVNVIPLTSKKIDSNVIYPNEVLLSANVANLKCDSIALCYQIRTLDKSRLEKDFGELVDVNLRQKISEAIRFQLDIE</sequence>
<protein>
    <recommendedName>
        <fullName evidence="1">mRNA interferase</fullName>
        <ecNumber evidence="1">3.1.-.-</ecNumber>
    </recommendedName>
</protein>